<organism evidence="1 2">
    <name type="scientific">Mikania micrantha</name>
    <name type="common">bitter vine</name>
    <dbReference type="NCBI Taxonomy" id="192012"/>
    <lineage>
        <taxon>Eukaryota</taxon>
        <taxon>Viridiplantae</taxon>
        <taxon>Streptophyta</taxon>
        <taxon>Embryophyta</taxon>
        <taxon>Tracheophyta</taxon>
        <taxon>Spermatophyta</taxon>
        <taxon>Magnoliopsida</taxon>
        <taxon>eudicotyledons</taxon>
        <taxon>Gunneridae</taxon>
        <taxon>Pentapetalae</taxon>
        <taxon>asterids</taxon>
        <taxon>campanulids</taxon>
        <taxon>Asterales</taxon>
        <taxon>Asteraceae</taxon>
        <taxon>Asteroideae</taxon>
        <taxon>Heliantheae alliance</taxon>
        <taxon>Eupatorieae</taxon>
        <taxon>Mikania</taxon>
    </lineage>
</organism>
<evidence type="ECO:0000313" key="2">
    <source>
        <dbReference type="Proteomes" id="UP000326396"/>
    </source>
</evidence>
<reference evidence="1 2" key="1">
    <citation type="submission" date="2019-05" db="EMBL/GenBank/DDBJ databases">
        <title>Mikania micrantha, genome provides insights into the molecular mechanism of rapid growth.</title>
        <authorList>
            <person name="Liu B."/>
        </authorList>
    </citation>
    <scope>NUCLEOTIDE SEQUENCE [LARGE SCALE GENOMIC DNA]</scope>
    <source>
        <strain evidence="1">NLD-2019</strain>
        <tissue evidence="1">Leaf</tissue>
    </source>
</reference>
<dbReference type="EMBL" id="SZYD01000016">
    <property type="protein sequence ID" value="KAD3338273.1"/>
    <property type="molecule type" value="Genomic_DNA"/>
</dbReference>
<gene>
    <name evidence="1" type="ORF">E3N88_33794</name>
</gene>
<sequence>MTNHVIDDKFKLGITIDGRSSTESFVKMFGCFHPTVTNKNNMVIALTDWTACKGFLPVTFDNPQGEVVECCTLDDDSPVAESINTTKINAPQTPNMVPYGMLRRQKEVTTKGQNYKDIKEPRHIKGKDKEIQEDEPVNFVFLFDT</sequence>
<evidence type="ECO:0000313" key="1">
    <source>
        <dbReference type="EMBL" id="KAD3338273.1"/>
    </source>
</evidence>
<name>A0A5N6MD11_9ASTR</name>
<keyword evidence="2" id="KW-1185">Reference proteome</keyword>
<proteinExistence type="predicted"/>
<dbReference type="Proteomes" id="UP000326396">
    <property type="component" value="Linkage Group LG6"/>
</dbReference>
<accession>A0A5N6MD11</accession>
<dbReference type="AlphaFoldDB" id="A0A5N6MD11"/>
<comment type="caution">
    <text evidence="1">The sequence shown here is derived from an EMBL/GenBank/DDBJ whole genome shotgun (WGS) entry which is preliminary data.</text>
</comment>
<protein>
    <submittedName>
        <fullName evidence="1">Uncharacterized protein</fullName>
    </submittedName>
</protein>